<name>A0A7Y6M3C4_9ACTN</name>
<dbReference type="SUPFAM" id="SSF55961">
    <property type="entry name" value="Bet v1-like"/>
    <property type="match status" value="1"/>
</dbReference>
<dbReference type="RefSeq" id="WP_175591021.1">
    <property type="nucleotide sequence ID" value="NZ_JABWGN010000007.1"/>
</dbReference>
<gene>
    <name evidence="1" type="ORF">HTZ77_19355</name>
</gene>
<dbReference type="Proteomes" id="UP000586042">
    <property type="component" value="Unassembled WGS sequence"/>
</dbReference>
<evidence type="ECO:0000313" key="1">
    <source>
        <dbReference type="EMBL" id="NUW33573.1"/>
    </source>
</evidence>
<keyword evidence="2" id="KW-1185">Reference proteome</keyword>
<protein>
    <submittedName>
        <fullName evidence="1">SRPBCC family protein</fullName>
    </submittedName>
</protein>
<comment type="caution">
    <text evidence="1">The sequence shown here is derived from an EMBL/GenBank/DDBJ whole genome shotgun (WGS) entry which is preliminary data.</text>
</comment>
<dbReference type="EMBL" id="JABWGN010000007">
    <property type="protein sequence ID" value="NUW33573.1"/>
    <property type="molecule type" value="Genomic_DNA"/>
</dbReference>
<dbReference type="Gene3D" id="3.30.530.20">
    <property type="match status" value="1"/>
</dbReference>
<evidence type="ECO:0000313" key="2">
    <source>
        <dbReference type="Proteomes" id="UP000586042"/>
    </source>
</evidence>
<dbReference type="Pfam" id="PF10604">
    <property type="entry name" value="Polyketide_cyc2"/>
    <property type="match status" value="1"/>
</dbReference>
<accession>A0A7Y6M3C4</accession>
<dbReference type="InterPro" id="IPR019587">
    <property type="entry name" value="Polyketide_cyclase/dehydratase"/>
</dbReference>
<proteinExistence type="predicted"/>
<dbReference type="InterPro" id="IPR023393">
    <property type="entry name" value="START-like_dom_sf"/>
</dbReference>
<organism evidence="1 2">
    <name type="scientific">Nonomuraea montanisoli</name>
    <dbReference type="NCBI Taxonomy" id="2741721"/>
    <lineage>
        <taxon>Bacteria</taxon>
        <taxon>Bacillati</taxon>
        <taxon>Actinomycetota</taxon>
        <taxon>Actinomycetes</taxon>
        <taxon>Streptosporangiales</taxon>
        <taxon>Streptosporangiaceae</taxon>
        <taxon>Nonomuraea</taxon>
    </lineage>
</organism>
<sequence>MITTIDDTAPVVVRLDIDIDAPLQKVWNLHTDVNSWTTWQPDITAASADGPLLPGSVFRWSTFGLDIVSTVHAVEPGSRTLWGGPAHGITGVHQWTFAQHGPRTRVRTEESWDGEPILADPDGMRQALEASLTSWLGHLKRAAES</sequence>
<dbReference type="AlphaFoldDB" id="A0A7Y6M3C4"/>
<reference evidence="1 2" key="1">
    <citation type="submission" date="2020-06" db="EMBL/GenBank/DDBJ databases">
        <title>Nonomuraea sp. SMC257, a novel actinomycete isolated from soil.</title>
        <authorList>
            <person name="Chanama M."/>
        </authorList>
    </citation>
    <scope>NUCLEOTIDE SEQUENCE [LARGE SCALE GENOMIC DNA]</scope>
    <source>
        <strain evidence="1 2">SMC257</strain>
    </source>
</reference>